<gene>
    <name evidence="1" type="ORF">Pla52o_48570</name>
</gene>
<reference evidence="1 2" key="1">
    <citation type="submission" date="2019-02" db="EMBL/GenBank/DDBJ databases">
        <title>Deep-cultivation of Planctomycetes and their phenomic and genomic characterization uncovers novel biology.</title>
        <authorList>
            <person name="Wiegand S."/>
            <person name="Jogler M."/>
            <person name="Boedeker C."/>
            <person name="Pinto D."/>
            <person name="Vollmers J."/>
            <person name="Rivas-Marin E."/>
            <person name="Kohn T."/>
            <person name="Peeters S.H."/>
            <person name="Heuer A."/>
            <person name="Rast P."/>
            <person name="Oberbeckmann S."/>
            <person name="Bunk B."/>
            <person name="Jeske O."/>
            <person name="Meyerdierks A."/>
            <person name="Storesund J.E."/>
            <person name="Kallscheuer N."/>
            <person name="Luecker S."/>
            <person name="Lage O.M."/>
            <person name="Pohl T."/>
            <person name="Merkel B.J."/>
            <person name="Hornburger P."/>
            <person name="Mueller R.-W."/>
            <person name="Bruemmer F."/>
            <person name="Labrenz M."/>
            <person name="Spormann A.M."/>
            <person name="Op Den Camp H."/>
            <person name="Overmann J."/>
            <person name="Amann R."/>
            <person name="Jetten M.S.M."/>
            <person name="Mascher T."/>
            <person name="Medema M.H."/>
            <person name="Devos D.P."/>
            <person name="Kaster A.-K."/>
            <person name="Ovreas L."/>
            <person name="Rohde M."/>
            <person name="Galperin M.Y."/>
            <person name="Jogler C."/>
        </authorList>
    </citation>
    <scope>NUCLEOTIDE SEQUENCE [LARGE SCALE GENOMIC DNA]</scope>
    <source>
        <strain evidence="1 2">Pla52o</strain>
    </source>
</reference>
<accession>A0A5C6C0K9</accession>
<dbReference type="RefSeq" id="WP_146596848.1">
    <property type="nucleotide sequence ID" value="NZ_SJPT01000010.1"/>
</dbReference>
<comment type="caution">
    <text evidence="1">The sequence shown here is derived from an EMBL/GenBank/DDBJ whole genome shotgun (WGS) entry which is preliminary data.</text>
</comment>
<organism evidence="1 2">
    <name type="scientific">Novipirellula galeiformis</name>
    <dbReference type="NCBI Taxonomy" id="2528004"/>
    <lineage>
        <taxon>Bacteria</taxon>
        <taxon>Pseudomonadati</taxon>
        <taxon>Planctomycetota</taxon>
        <taxon>Planctomycetia</taxon>
        <taxon>Pirellulales</taxon>
        <taxon>Pirellulaceae</taxon>
        <taxon>Novipirellula</taxon>
    </lineage>
</organism>
<keyword evidence="1" id="KW-0808">Transferase</keyword>
<dbReference type="Gene3D" id="1.10.4200.10">
    <property type="entry name" value="Triphosphoribosyl-dephospho-CoA protein"/>
    <property type="match status" value="1"/>
</dbReference>
<name>A0A5C6C0K9_9BACT</name>
<dbReference type="InterPro" id="IPR002736">
    <property type="entry name" value="CitG"/>
</dbReference>
<proteinExistence type="predicted"/>
<dbReference type="Proteomes" id="UP000316304">
    <property type="component" value="Unassembled WGS sequence"/>
</dbReference>
<dbReference type="GO" id="GO:0046917">
    <property type="term" value="F:triphosphoribosyl-dephospho-CoA synthase activity"/>
    <property type="evidence" value="ECO:0007669"/>
    <property type="project" value="InterPro"/>
</dbReference>
<dbReference type="EMBL" id="SJPT01000010">
    <property type="protein sequence ID" value="TWU17642.1"/>
    <property type="molecule type" value="Genomic_DNA"/>
</dbReference>
<protein>
    <submittedName>
        <fullName evidence="1">ATP:dephospho-CoA triphosphoribosyl transferase</fullName>
    </submittedName>
</protein>
<evidence type="ECO:0000313" key="1">
    <source>
        <dbReference type="EMBL" id="TWU17642.1"/>
    </source>
</evidence>
<dbReference type="GO" id="GO:0005524">
    <property type="term" value="F:ATP binding"/>
    <property type="evidence" value="ECO:0007669"/>
    <property type="project" value="InterPro"/>
</dbReference>
<dbReference type="PANTHER" id="PTHR42280">
    <property type="entry name" value="CITG FAMILY PROTEIN"/>
    <property type="match status" value="1"/>
</dbReference>
<evidence type="ECO:0000313" key="2">
    <source>
        <dbReference type="Proteomes" id="UP000316304"/>
    </source>
</evidence>
<sequence>MVNDPLGVVRSQVRSVADAVRWSLLLEATSPKAGNVFPGQSFDDLSYGDFVVAAEIAAEVFASPGRHFSEMVLGAVRQTKLATGSNVNLGILLLIGPIAEVAHRDLDCDLQAAVASLLEAQNQDDAACIFEAIRNATAGGLGEVDELDVRDPATSGDDLIAAMRLAADRDSVASQYANGFKDLFERVVPRLEKAIDASGDILGGIADAHLELLASQTDTLIARKCGAAVAEEVTRRASEVDKLDRTARQQFDAYLRSDGNRLNPGTTADLIAAALFVLLLRLE</sequence>
<dbReference type="Pfam" id="PF01874">
    <property type="entry name" value="CitG"/>
    <property type="match status" value="1"/>
</dbReference>
<dbReference type="AlphaFoldDB" id="A0A5C6C0K9"/>
<dbReference type="OrthoDB" id="8525901at2"/>
<keyword evidence="2" id="KW-1185">Reference proteome</keyword>
<dbReference type="PANTHER" id="PTHR42280:SF1">
    <property type="entry name" value="CITG FAMILY PROTEIN"/>
    <property type="match status" value="1"/>
</dbReference>